<keyword evidence="3 10" id="KW-1134">Transmembrane beta strand</keyword>
<keyword evidence="15" id="KW-0675">Receptor</keyword>
<dbReference type="Proteomes" id="UP001517247">
    <property type="component" value="Unassembled WGS sequence"/>
</dbReference>
<feature type="domain" description="TonB-dependent receptor plug" evidence="14">
    <location>
        <begin position="46"/>
        <end position="154"/>
    </location>
</feature>
<evidence type="ECO:0000256" key="11">
    <source>
        <dbReference type="RuleBase" id="RU003357"/>
    </source>
</evidence>
<dbReference type="InterPro" id="IPR039426">
    <property type="entry name" value="TonB-dep_rcpt-like"/>
</dbReference>
<evidence type="ECO:0000256" key="9">
    <source>
        <dbReference type="ARBA" id="ARBA00023237"/>
    </source>
</evidence>
<reference evidence="15 16" key="1">
    <citation type="submission" date="2024-12" db="EMBL/GenBank/DDBJ databases">
        <authorList>
            <person name="Hu S."/>
        </authorList>
    </citation>
    <scope>NUCLEOTIDE SEQUENCE [LARGE SCALE GENOMIC DNA]</scope>
    <source>
        <strain evidence="15 16">THG-T11</strain>
    </source>
</reference>
<dbReference type="Gene3D" id="2.170.130.10">
    <property type="entry name" value="TonB-dependent receptor, plug domain"/>
    <property type="match status" value="1"/>
</dbReference>
<dbReference type="PROSITE" id="PS52016">
    <property type="entry name" value="TONB_DEPENDENT_REC_3"/>
    <property type="match status" value="1"/>
</dbReference>
<dbReference type="Pfam" id="PF00593">
    <property type="entry name" value="TonB_dep_Rec_b-barrel"/>
    <property type="match status" value="1"/>
</dbReference>
<name>A0ABW9JAH7_9SPHI</name>
<dbReference type="SUPFAM" id="SSF56935">
    <property type="entry name" value="Porins"/>
    <property type="match status" value="1"/>
</dbReference>
<comment type="subcellular location">
    <subcellularLocation>
        <location evidence="1 10">Cell outer membrane</location>
        <topology evidence="1 10">Multi-pass membrane protein</topology>
    </subcellularLocation>
</comment>
<accession>A0ABW9JAH7</accession>
<dbReference type="RefSeq" id="WP_138724261.1">
    <property type="nucleotide sequence ID" value="NZ_SSHJ02000008.1"/>
</dbReference>
<keyword evidence="5 12" id="KW-0732">Signal</keyword>
<evidence type="ECO:0000313" key="15">
    <source>
        <dbReference type="EMBL" id="MFN0257185.1"/>
    </source>
</evidence>
<evidence type="ECO:0000256" key="5">
    <source>
        <dbReference type="ARBA" id="ARBA00022729"/>
    </source>
</evidence>
<evidence type="ECO:0000259" key="14">
    <source>
        <dbReference type="Pfam" id="PF07715"/>
    </source>
</evidence>
<comment type="caution">
    <text evidence="15">The sequence shown here is derived from an EMBL/GenBank/DDBJ whole genome shotgun (WGS) entry which is preliminary data.</text>
</comment>
<keyword evidence="9 10" id="KW-0998">Cell outer membrane</keyword>
<feature type="domain" description="TonB-dependent receptor-like beta-barrel" evidence="13">
    <location>
        <begin position="186"/>
        <end position="594"/>
    </location>
</feature>
<evidence type="ECO:0000256" key="4">
    <source>
        <dbReference type="ARBA" id="ARBA00022692"/>
    </source>
</evidence>
<feature type="signal peptide" evidence="12">
    <location>
        <begin position="1"/>
        <end position="20"/>
    </location>
</feature>
<dbReference type="Pfam" id="PF07715">
    <property type="entry name" value="Plug"/>
    <property type="match status" value="1"/>
</dbReference>
<evidence type="ECO:0000256" key="2">
    <source>
        <dbReference type="ARBA" id="ARBA00022448"/>
    </source>
</evidence>
<keyword evidence="16" id="KW-1185">Reference proteome</keyword>
<dbReference type="EMBL" id="SSHJ02000008">
    <property type="protein sequence ID" value="MFN0257185.1"/>
    <property type="molecule type" value="Genomic_DNA"/>
</dbReference>
<proteinExistence type="inferred from homology"/>
<dbReference type="InterPro" id="IPR000531">
    <property type="entry name" value="Beta-barrel_TonB"/>
</dbReference>
<gene>
    <name evidence="15" type="ORF">E6A44_016460</name>
</gene>
<dbReference type="InterPro" id="IPR037066">
    <property type="entry name" value="Plug_dom_sf"/>
</dbReference>
<dbReference type="InterPro" id="IPR036942">
    <property type="entry name" value="Beta-barrel_TonB_sf"/>
</dbReference>
<evidence type="ECO:0000256" key="1">
    <source>
        <dbReference type="ARBA" id="ARBA00004571"/>
    </source>
</evidence>
<evidence type="ECO:0000256" key="12">
    <source>
        <dbReference type="SAM" id="SignalP"/>
    </source>
</evidence>
<dbReference type="InterPro" id="IPR012910">
    <property type="entry name" value="Plug_dom"/>
</dbReference>
<keyword evidence="8 10" id="KW-0472">Membrane</keyword>
<evidence type="ECO:0000256" key="8">
    <source>
        <dbReference type="ARBA" id="ARBA00023136"/>
    </source>
</evidence>
<keyword evidence="2 10" id="KW-0813">Transport</keyword>
<keyword evidence="7 11" id="KW-0798">TonB box</keyword>
<evidence type="ECO:0000313" key="16">
    <source>
        <dbReference type="Proteomes" id="UP001517247"/>
    </source>
</evidence>
<dbReference type="PANTHER" id="PTHR30069:SF53">
    <property type="entry name" value="COLICIN I RECEPTOR-RELATED"/>
    <property type="match status" value="1"/>
</dbReference>
<keyword evidence="4 10" id="KW-0812">Transmembrane</keyword>
<sequence>MKKKIALLAGLGFAQSVVLAQTKPTESVTTLNDVVITTTKNNQKQSQTGKVATILGPEVLGKSHGKTLPQLLAEQAGITVTGATSNYAANKSVFLRGAGSAYAIILIDGIVQNDPSGNGGAFDLRLLPIDQIERVEILRGGQSTIYGSDAIGGVINIITKKGAKQPLNVYGVATAGSYETYKGTIGLEGNVSNFDYNISYTHVKSDGISDAANPMGNTTTFDKDGLKTDGVNAKFGFKFSNNFSINPFVRYNTGTYNYDDGPFTDAANYSILKNIAVGANAVYLLNTGKLTLNYSHQKTSNDVNSAYPALLEGQVNFLDVYYNQQLGKKLDLLLGVDHRDMKLPSAAGNPKTNIFAGYGSLFLHDLSVFNLEVGGRYNKHEQYGENWTYTITPSINLVKQVKLFGNISTGFKIPTLTMLFGTFGANLNLKPEKSENYEAGVEFNFADGKYTLRGAAYKRNLTDAIIYNYPQGYENQISQKTKGFEIEPAVKLGVFSLNGFYSYTEGNEYNFVDNGVADYLFRRPKHTYGATAGLQATKDLFLSVNYRFVGGRTDGDFNSYPAAVVNLPSYKLLNAYAEYSLAKSRVKLFVDTQNILDEKYNEIYGYNSLGFNVNAGVRFNIH</sequence>
<evidence type="ECO:0000256" key="3">
    <source>
        <dbReference type="ARBA" id="ARBA00022452"/>
    </source>
</evidence>
<dbReference type="PANTHER" id="PTHR30069">
    <property type="entry name" value="TONB-DEPENDENT OUTER MEMBRANE RECEPTOR"/>
    <property type="match status" value="1"/>
</dbReference>
<evidence type="ECO:0000256" key="10">
    <source>
        <dbReference type="PROSITE-ProRule" id="PRU01360"/>
    </source>
</evidence>
<comment type="similarity">
    <text evidence="10 11">Belongs to the TonB-dependent receptor family.</text>
</comment>
<keyword evidence="6" id="KW-0406">Ion transport</keyword>
<evidence type="ECO:0000256" key="7">
    <source>
        <dbReference type="ARBA" id="ARBA00023077"/>
    </source>
</evidence>
<feature type="chain" id="PRO_5047268108" evidence="12">
    <location>
        <begin position="21"/>
        <end position="622"/>
    </location>
</feature>
<evidence type="ECO:0000259" key="13">
    <source>
        <dbReference type="Pfam" id="PF00593"/>
    </source>
</evidence>
<protein>
    <submittedName>
        <fullName evidence="15">TonB-dependent receptor plug domain-containing protein</fullName>
    </submittedName>
</protein>
<organism evidence="15 16">
    <name type="scientific">Pedobacter ureilyticus</name>
    <dbReference type="NCBI Taxonomy" id="1393051"/>
    <lineage>
        <taxon>Bacteria</taxon>
        <taxon>Pseudomonadati</taxon>
        <taxon>Bacteroidota</taxon>
        <taxon>Sphingobacteriia</taxon>
        <taxon>Sphingobacteriales</taxon>
        <taxon>Sphingobacteriaceae</taxon>
        <taxon>Pedobacter</taxon>
    </lineage>
</organism>
<evidence type="ECO:0000256" key="6">
    <source>
        <dbReference type="ARBA" id="ARBA00023065"/>
    </source>
</evidence>
<dbReference type="Gene3D" id="2.40.170.20">
    <property type="entry name" value="TonB-dependent receptor, beta-barrel domain"/>
    <property type="match status" value="1"/>
</dbReference>